<gene>
    <name evidence="5" type="ORF">CYMTET_11509</name>
</gene>
<dbReference type="SMART" id="SM00513">
    <property type="entry name" value="SAP"/>
    <property type="match status" value="1"/>
</dbReference>
<feature type="compositionally biased region" description="Low complexity" evidence="2">
    <location>
        <begin position="133"/>
        <end position="142"/>
    </location>
</feature>
<dbReference type="InterPro" id="IPR012677">
    <property type="entry name" value="Nucleotide-bd_a/b_plait_sf"/>
</dbReference>
<dbReference type="SMART" id="SM00360">
    <property type="entry name" value="RRM"/>
    <property type="match status" value="2"/>
</dbReference>
<dbReference type="EMBL" id="LGRX02004310">
    <property type="protein sequence ID" value="KAK3280660.1"/>
    <property type="molecule type" value="Genomic_DNA"/>
</dbReference>
<feature type="compositionally biased region" description="Acidic residues" evidence="2">
    <location>
        <begin position="78"/>
        <end position="87"/>
    </location>
</feature>
<feature type="domain" description="RRM" evidence="3">
    <location>
        <begin position="238"/>
        <end position="321"/>
    </location>
</feature>
<evidence type="ECO:0000256" key="1">
    <source>
        <dbReference type="PROSITE-ProRule" id="PRU00176"/>
    </source>
</evidence>
<organism evidence="5 6">
    <name type="scientific">Cymbomonas tetramitiformis</name>
    <dbReference type="NCBI Taxonomy" id="36881"/>
    <lineage>
        <taxon>Eukaryota</taxon>
        <taxon>Viridiplantae</taxon>
        <taxon>Chlorophyta</taxon>
        <taxon>Pyramimonadophyceae</taxon>
        <taxon>Pyramimonadales</taxon>
        <taxon>Pyramimonadaceae</taxon>
        <taxon>Cymbomonas</taxon>
    </lineage>
</organism>
<sequence>MDETPISKMKVPDLKHELQKRGLETKGLKAELVARYKAAIAAEEAEAAAEAPPTEDPEAEVVIDQPEATPEKASEAPAAEETDEVAADEPAVQPIEESVDEVKMEEVQEGTPQEKKRKEPESEEAVVAEEADAATGDAVTATPSEEAGLVKLFVGGLGRDLKEQELRKLFEEHGEVKKLDLAKDNKTLKPRGYAFVIMPKEAADKAMEALHEKHQCAGAPSKMKVLVATKKGGAASGSRLFVYNIPKTATEEEIKKVFEAHGKVSEVRSLGETRQAMISEYGESRALVEMGTVEIAKAATEALNGKVKMPGSKVFLGVKTSGMARGRLEDGNAAKKAKLTPPAVKVGGDAKGGKGKGGKGGRGSFVQATPAMGKGTSQATKGGKGKGGSSKGAGAKGKSPFMGQMPRAMQQPMVYVPMMPNLASPLPMMMPQAMMQPQMLAQQQMRMPQQQIRNVAMPRGVKKTGLNYGPMDMSLPGSRGYQGVNISGLPPSAVVPRNFSHLYK</sequence>
<dbReference type="GO" id="GO:0003723">
    <property type="term" value="F:RNA binding"/>
    <property type="evidence" value="ECO:0007669"/>
    <property type="project" value="UniProtKB-UniRule"/>
</dbReference>
<accession>A0AAE0GLZ1</accession>
<dbReference type="Pfam" id="PF02037">
    <property type="entry name" value="SAP"/>
    <property type="match status" value="1"/>
</dbReference>
<feature type="compositionally biased region" description="Acidic residues" evidence="2">
    <location>
        <begin position="121"/>
        <end position="132"/>
    </location>
</feature>
<dbReference type="InterPro" id="IPR035979">
    <property type="entry name" value="RBD_domain_sf"/>
</dbReference>
<protein>
    <submittedName>
        <fullName evidence="5">Uncharacterized protein</fullName>
    </submittedName>
</protein>
<name>A0AAE0GLZ1_9CHLO</name>
<comment type="caution">
    <text evidence="5">The sequence shown here is derived from an EMBL/GenBank/DDBJ whole genome shotgun (WGS) entry which is preliminary data.</text>
</comment>
<dbReference type="InterPro" id="IPR000504">
    <property type="entry name" value="RRM_dom"/>
</dbReference>
<evidence type="ECO:0000259" key="4">
    <source>
        <dbReference type="PROSITE" id="PS50800"/>
    </source>
</evidence>
<dbReference type="InterPro" id="IPR003034">
    <property type="entry name" value="SAP_dom"/>
</dbReference>
<dbReference type="PANTHER" id="PTHR15241:SF304">
    <property type="entry name" value="RRM DOMAIN-CONTAINING PROTEIN"/>
    <property type="match status" value="1"/>
</dbReference>
<dbReference type="AlphaFoldDB" id="A0AAE0GLZ1"/>
<dbReference type="SUPFAM" id="SSF68906">
    <property type="entry name" value="SAP domain"/>
    <property type="match status" value="1"/>
</dbReference>
<feature type="compositionally biased region" description="Gly residues" evidence="2">
    <location>
        <begin position="385"/>
        <end position="395"/>
    </location>
</feature>
<feature type="domain" description="SAP" evidence="4">
    <location>
        <begin position="6"/>
        <end position="40"/>
    </location>
</feature>
<dbReference type="Gene3D" id="3.30.70.330">
    <property type="match status" value="2"/>
</dbReference>
<keyword evidence="1" id="KW-0694">RNA-binding</keyword>
<feature type="region of interest" description="Disordered" evidence="2">
    <location>
        <begin position="331"/>
        <end position="402"/>
    </location>
</feature>
<evidence type="ECO:0000313" key="6">
    <source>
        <dbReference type="Proteomes" id="UP001190700"/>
    </source>
</evidence>
<reference evidence="5 6" key="1">
    <citation type="journal article" date="2015" name="Genome Biol. Evol.">
        <title>Comparative Genomics of a Bacterivorous Green Alga Reveals Evolutionary Causalities and Consequences of Phago-Mixotrophic Mode of Nutrition.</title>
        <authorList>
            <person name="Burns J.A."/>
            <person name="Paasch A."/>
            <person name="Narechania A."/>
            <person name="Kim E."/>
        </authorList>
    </citation>
    <scope>NUCLEOTIDE SEQUENCE [LARGE SCALE GENOMIC DNA]</scope>
    <source>
        <strain evidence="5 6">PLY_AMNH</strain>
    </source>
</reference>
<feature type="region of interest" description="Disordered" evidence="2">
    <location>
        <begin position="44"/>
        <end position="142"/>
    </location>
</feature>
<feature type="compositionally biased region" description="Basic and acidic residues" evidence="2">
    <location>
        <begin position="100"/>
        <end position="120"/>
    </location>
</feature>
<dbReference type="Pfam" id="PF00076">
    <property type="entry name" value="RRM_1"/>
    <property type="match status" value="2"/>
</dbReference>
<dbReference type="InterPro" id="IPR036361">
    <property type="entry name" value="SAP_dom_sf"/>
</dbReference>
<dbReference type="PANTHER" id="PTHR15241">
    <property type="entry name" value="TRANSFORMER-2-RELATED"/>
    <property type="match status" value="1"/>
</dbReference>
<feature type="compositionally biased region" description="Acidic residues" evidence="2">
    <location>
        <begin position="44"/>
        <end position="61"/>
    </location>
</feature>
<dbReference type="SUPFAM" id="SSF54928">
    <property type="entry name" value="RNA-binding domain, RBD"/>
    <property type="match status" value="1"/>
</dbReference>
<dbReference type="Gene3D" id="1.10.720.30">
    <property type="entry name" value="SAP domain"/>
    <property type="match status" value="1"/>
</dbReference>
<evidence type="ECO:0000259" key="3">
    <source>
        <dbReference type="PROSITE" id="PS50102"/>
    </source>
</evidence>
<dbReference type="PROSITE" id="PS50102">
    <property type="entry name" value="RRM"/>
    <property type="match status" value="2"/>
</dbReference>
<evidence type="ECO:0000313" key="5">
    <source>
        <dbReference type="EMBL" id="KAK3280660.1"/>
    </source>
</evidence>
<proteinExistence type="predicted"/>
<keyword evidence="6" id="KW-1185">Reference proteome</keyword>
<dbReference type="PROSITE" id="PS50800">
    <property type="entry name" value="SAP"/>
    <property type="match status" value="1"/>
</dbReference>
<feature type="domain" description="RRM" evidence="3">
    <location>
        <begin position="150"/>
        <end position="196"/>
    </location>
</feature>
<evidence type="ECO:0000256" key="2">
    <source>
        <dbReference type="SAM" id="MobiDB-lite"/>
    </source>
</evidence>
<dbReference type="Proteomes" id="UP001190700">
    <property type="component" value="Unassembled WGS sequence"/>
</dbReference>